<dbReference type="InterPro" id="IPR011545">
    <property type="entry name" value="DEAD/DEAH_box_helicase_dom"/>
</dbReference>
<protein>
    <recommendedName>
        <fullName evidence="2">DEAD/DEAH-box helicase domain-containing protein</fullName>
    </recommendedName>
</protein>
<feature type="domain" description="DEAD/DEAH-box helicase" evidence="2">
    <location>
        <begin position="9"/>
        <end position="150"/>
    </location>
</feature>
<dbReference type="PANTHER" id="PTHR13710">
    <property type="entry name" value="DNA HELICASE RECQ FAMILY MEMBER"/>
    <property type="match status" value="1"/>
</dbReference>
<gene>
    <name evidence="3" type="ORF">K443DRAFT_123068</name>
</gene>
<proteinExistence type="inferred from homology"/>
<dbReference type="EMBL" id="KN838638">
    <property type="protein sequence ID" value="KIJ99836.1"/>
    <property type="molecule type" value="Genomic_DNA"/>
</dbReference>
<reference evidence="4" key="2">
    <citation type="submission" date="2015-01" db="EMBL/GenBank/DDBJ databases">
        <title>Evolutionary Origins and Diversification of the Mycorrhizal Mutualists.</title>
        <authorList>
            <consortium name="DOE Joint Genome Institute"/>
            <consortium name="Mycorrhizal Genomics Consortium"/>
            <person name="Kohler A."/>
            <person name="Kuo A."/>
            <person name="Nagy L.G."/>
            <person name="Floudas D."/>
            <person name="Copeland A."/>
            <person name="Barry K.W."/>
            <person name="Cichocki N."/>
            <person name="Veneault-Fourrey C."/>
            <person name="LaButti K."/>
            <person name="Lindquist E.A."/>
            <person name="Lipzen A."/>
            <person name="Lundell T."/>
            <person name="Morin E."/>
            <person name="Murat C."/>
            <person name="Riley R."/>
            <person name="Ohm R."/>
            <person name="Sun H."/>
            <person name="Tunlid A."/>
            <person name="Henrissat B."/>
            <person name="Grigoriev I.V."/>
            <person name="Hibbett D.S."/>
            <person name="Martin F."/>
        </authorList>
    </citation>
    <scope>NUCLEOTIDE SEQUENCE [LARGE SCALE GENOMIC DNA]</scope>
    <source>
        <strain evidence="4">LaAM-08-1</strain>
    </source>
</reference>
<dbReference type="STRING" id="1095629.A0A0C9XQ99"/>
<dbReference type="PANTHER" id="PTHR13710:SF145">
    <property type="entry name" value="ATP-DEPENDENT DNA HELICASE"/>
    <property type="match status" value="1"/>
</dbReference>
<dbReference type="GO" id="GO:0005634">
    <property type="term" value="C:nucleus"/>
    <property type="evidence" value="ECO:0007669"/>
    <property type="project" value="TreeGrafter"/>
</dbReference>
<dbReference type="OrthoDB" id="5952536at2759"/>
<evidence type="ECO:0000259" key="2">
    <source>
        <dbReference type="Pfam" id="PF00270"/>
    </source>
</evidence>
<dbReference type="Proteomes" id="UP000054477">
    <property type="component" value="Unassembled WGS sequence"/>
</dbReference>
<dbReference type="GO" id="GO:0005524">
    <property type="term" value="F:ATP binding"/>
    <property type="evidence" value="ECO:0007669"/>
    <property type="project" value="InterPro"/>
</dbReference>
<organism evidence="3 4">
    <name type="scientific">Laccaria amethystina LaAM-08-1</name>
    <dbReference type="NCBI Taxonomy" id="1095629"/>
    <lineage>
        <taxon>Eukaryota</taxon>
        <taxon>Fungi</taxon>
        <taxon>Dikarya</taxon>
        <taxon>Basidiomycota</taxon>
        <taxon>Agaricomycotina</taxon>
        <taxon>Agaricomycetes</taxon>
        <taxon>Agaricomycetidae</taxon>
        <taxon>Agaricales</taxon>
        <taxon>Agaricineae</taxon>
        <taxon>Hydnangiaceae</taxon>
        <taxon>Laccaria</taxon>
    </lineage>
</organism>
<dbReference type="HOGENOM" id="CLU_769593_0_0_1"/>
<evidence type="ECO:0000256" key="1">
    <source>
        <dbReference type="ARBA" id="ARBA00005446"/>
    </source>
</evidence>
<dbReference type="Pfam" id="PF00270">
    <property type="entry name" value="DEAD"/>
    <property type="match status" value="1"/>
</dbReference>
<name>A0A0C9XQ99_9AGAR</name>
<reference evidence="3 4" key="1">
    <citation type="submission" date="2014-04" db="EMBL/GenBank/DDBJ databases">
        <authorList>
            <consortium name="DOE Joint Genome Institute"/>
            <person name="Kuo A."/>
            <person name="Kohler A."/>
            <person name="Nagy L.G."/>
            <person name="Floudas D."/>
            <person name="Copeland A."/>
            <person name="Barry K.W."/>
            <person name="Cichocki N."/>
            <person name="Veneault-Fourrey C."/>
            <person name="LaButti K."/>
            <person name="Lindquist E.A."/>
            <person name="Lipzen A."/>
            <person name="Lundell T."/>
            <person name="Morin E."/>
            <person name="Murat C."/>
            <person name="Sun H."/>
            <person name="Tunlid A."/>
            <person name="Henrissat B."/>
            <person name="Grigoriev I.V."/>
            <person name="Hibbett D.S."/>
            <person name="Martin F."/>
            <person name="Nordberg H.P."/>
            <person name="Cantor M.N."/>
            <person name="Hua S.X."/>
        </authorList>
    </citation>
    <scope>NUCLEOTIDE SEQUENCE [LARGE SCALE GENOMIC DNA]</scope>
    <source>
        <strain evidence="3 4">LaAM-08-1</strain>
    </source>
</reference>
<dbReference type="Gene3D" id="3.40.50.300">
    <property type="entry name" value="P-loop containing nucleotide triphosphate hydrolases"/>
    <property type="match status" value="1"/>
</dbReference>
<evidence type="ECO:0000313" key="4">
    <source>
        <dbReference type="Proteomes" id="UP000054477"/>
    </source>
</evidence>
<dbReference type="SUPFAM" id="SSF52540">
    <property type="entry name" value="P-loop containing nucleoside triphosphate hydrolases"/>
    <property type="match status" value="1"/>
</dbReference>
<accession>A0A0C9XQ99</accession>
<dbReference type="GO" id="GO:0003676">
    <property type="term" value="F:nucleic acid binding"/>
    <property type="evidence" value="ECO:0007669"/>
    <property type="project" value="InterPro"/>
</dbReference>
<dbReference type="GO" id="GO:0005694">
    <property type="term" value="C:chromosome"/>
    <property type="evidence" value="ECO:0007669"/>
    <property type="project" value="TreeGrafter"/>
</dbReference>
<dbReference type="InterPro" id="IPR027417">
    <property type="entry name" value="P-loop_NTPase"/>
</dbReference>
<evidence type="ECO:0000313" key="3">
    <source>
        <dbReference type="EMBL" id="KIJ99836.1"/>
    </source>
</evidence>
<sequence>MVPREMQFQVVLSDFQRKDCLIAAGTSSGKTLPTVLCLLLDDPSANPLTITISPLKQLQVTQESDFNSRFQIPTVMINEDTPRDVDWWNANIHDATVHKAGSVWHLIVTVEQLFKSSAGHFARLGFLIWKCKGFQCRIKQVNIDEAHCIHTAGLPLYGLNAFCPAWGMLDELKALLANDVIWKVFLATFHPHILKTVLQKVLKLNCIKIQLTSNHPNTMYTTHQFQGRIKDPRNYECFLQHPFDFDTQPHILIFFNDKVVMKKVAQHLDDKLPPEYCGRGVIQHYHSGMSEKYLKRAHDSFVKEGRVDALQCAGHALCLSKEWALFVVFFEAWALSINKNEYTGDVLDPDHPRKDLRISS</sequence>
<comment type="similarity">
    <text evidence="1">Belongs to the helicase family. RecQ subfamily.</text>
</comment>
<keyword evidence="4" id="KW-1185">Reference proteome</keyword>
<dbReference type="AlphaFoldDB" id="A0A0C9XQ99"/>